<proteinExistence type="predicted"/>
<evidence type="ECO:0000256" key="1">
    <source>
        <dbReference type="SAM" id="MobiDB-lite"/>
    </source>
</evidence>
<reference evidence="2" key="1">
    <citation type="journal article" date="2015" name="Nature">
        <title>Complex archaea that bridge the gap between prokaryotes and eukaryotes.</title>
        <authorList>
            <person name="Spang A."/>
            <person name="Saw J.H."/>
            <person name="Jorgensen S.L."/>
            <person name="Zaremba-Niedzwiedzka K."/>
            <person name="Martijn J."/>
            <person name="Lind A.E."/>
            <person name="van Eijk R."/>
            <person name="Schleper C."/>
            <person name="Guy L."/>
            <person name="Ettema T.J."/>
        </authorList>
    </citation>
    <scope>NUCLEOTIDE SEQUENCE</scope>
</reference>
<feature type="region of interest" description="Disordered" evidence="1">
    <location>
        <begin position="1"/>
        <end position="35"/>
    </location>
</feature>
<accession>A0A0F9DBM6</accession>
<dbReference type="EMBL" id="LAZR01040173">
    <property type="protein sequence ID" value="KKL15151.1"/>
    <property type="molecule type" value="Genomic_DNA"/>
</dbReference>
<name>A0A0F9DBM6_9ZZZZ</name>
<comment type="caution">
    <text evidence="2">The sequence shown here is derived from an EMBL/GenBank/DDBJ whole genome shotgun (WGS) entry which is preliminary data.</text>
</comment>
<dbReference type="AlphaFoldDB" id="A0A0F9DBM6"/>
<sequence>MPKAQSQKRGGGLRKIGRAARKPKNAKYLAHHQREKNKIKRILQSNGIQAAEDYATVHNLHGFLRKLH</sequence>
<gene>
    <name evidence="2" type="ORF">LCGC14_2508510</name>
</gene>
<feature type="compositionally biased region" description="Basic residues" evidence="1">
    <location>
        <begin position="11"/>
        <end position="35"/>
    </location>
</feature>
<evidence type="ECO:0000313" key="2">
    <source>
        <dbReference type="EMBL" id="KKL15151.1"/>
    </source>
</evidence>
<protein>
    <submittedName>
        <fullName evidence="2">Uncharacterized protein</fullName>
    </submittedName>
</protein>
<organism evidence="2">
    <name type="scientific">marine sediment metagenome</name>
    <dbReference type="NCBI Taxonomy" id="412755"/>
    <lineage>
        <taxon>unclassified sequences</taxon>
        <taxon>metagenomes</taxon>
        <taxon>ecological metagenomes</taxon>
    </lineage>
</organism>